<proteinExistence type="predicted"/>
<organism evidence="2 3">
    <name type="scientific">Phytophthora lilii</name>
    <dbReference type="NCBI Taxonomy" id="2077276"/>
    <lineage>
        <taxon>Eukaryota</taxon>
        <taxon>Sar</taxon>
        <taxon>Stramenopiles</taxon>
        <taxon>Oomycota</taxon>
        <taxon>Peronosporomycetes</taxon>
        <taxon>Peronosporales</taxon>
        <taxon>Peronosporaceae</taxon>
        <taxon>Phytophthora</taxon>
    </lineage>
</organism>
<dbReference type="Proteomes" id="UP001165083">
    <property type="component" value="Unassembled WGS sequence"/>
</dbReference>
<comment type="caution">
    <text evidence="2">The sequence shown here is derived from an EMBL/GenBank/DDBJ whole genome shotgun (WGS) entry which is preliminary data.</text>
</comment>
<gene>
    <name evidence="2" type="ORF">Plil01_001323400</name>
</gene>
<protein>
    <submittedName>
        <fullName evidence="2">Unnamed protein product</fullName>
    </submittedName>
</protein>
<reference evidence="2" key="1">
    <citation type="submission" date="2023-04" db="EMBL/GenBank/DDBJ databases">
        <title>Phytophthora lilii NBRC 32176.</title>
        <authorList>
            <person name="Ichikawa N."/>
            <person name="Sato H."/>
            <person name="Tonouchi N."/>
        </authorList>
    </citation>
    <scope>NUCLEOTIDE SEQUENCE</scope>
    <source>
        <strain evidence="2">NBRC 32176</strain>
    </source>
</reference>
<dbReference type="EMBL" id="BSXW01000872">
    <property type="protein sequence ID" value="GMF30952.1"/>
    <property type="molecule type" value="Genomic_DNA"/>
</dbReference>
<feature type="compositionally biased region" description="Basic and acidic residues" evidence="1">
    <location>
        <begin position="206"/>
        <end position="222"/>
    </location>
</feature>
<feature type="compositionally biased region" description="Low complexity" evidence="1">
    <location>
        <begin position="171"/>
        <end position="180"/>
    </location>
</feature>
<keyword evidence="3" id="KW-1185">Reference proteome</keyword>
<accession>A0A9W6UES0</accession>
<feature type="region of interest" description="Disordered" evidence="1">
    <location>
        <begin position="40"/>
        <end position="84"/>
    </location>
</feature>
<feature type="region of interest" description="Disordered" evidence="1">
    <location>
        <begin position="146"/>
        <end position="180"/>
    </location>
</feature>
<evidence type="ECO:0000313" key="3">
    <source>
        <dbReference type="Proteomes" id="UP001165083"/>
    </source>
</evidence>
<feature type="compositionally biased region" description="Polar residues" evidence="1">
    <location>
        <begin position="46"/>
        <end position="58"/>
    </location>
</feature>
<dbReference type="OrthoDB" id="123975at2759"/>
<evidence type="ECO:0000313" key="2">
    <source>
        <dbReference type="EMBL" id="GMF30952.1"/>
    </source>
</evidence>
<feature type="region of interest" description="Disordered" evidence="1">
    <location>
        <begin position="1"/>
        <end position="20"/>
    </location>
</feature>
<feature type="region of interest" description="Disordered" evidence="1">
    <location>
        <begin position="192"/>
        <end position="260"/>
    </location>
</feature>
<dbReference type="AlphaFoldDB" id="A0A9W6UES0"/>
<name>A0A9W6UES0_9STRA</name>
<sequence>MATSHAPLHEHTTTKTLAMADEVEALKRELAVLKLQLEQERKKNAADNSQSHNSQSQPERAGSKTKRREGDAKPAASSTESRVYVQHATVGARRGKWWLKDRQVLSRTTSEDGATSLKVRETWVWSGRTVVLDKIVRLDEQADEKTTLEVTEEVDNAKPDQQPDSSDIANEVSASPAEAVAAPMETVFQLAQQSQKAETSEAVSVVEKDADAVETLPDKTVDEEAAPAAPSKADDEIRESSTPSAEPPPYSAEVEVDDAM</sequence>
<evidence type="ECO:0000256" key="1">
    <source>
        <dbReference type="SAM" id="MobiDB-lite"/>
    </source>
</evidence>